<dbReference type="SUPFAM" id="SSF48452">
    <property type="entry name" value="TPR-like"/>
    <property type="match status" value="1"/>
</dbReference>
<dbReference type="EMBL" id="LGCK01000012">
    <property type="protein sequence ID" value="KPL71085.1"/>
    <property type="molecule type" value="Genomic_DNA"/>
</dbReference>
<accession>A0A0P6WMI5</accession>
<protein>
    <submittedName>
        <fullName evidence="1">Uncharacterized protein</fullName>
    </submittedName>
</protein>
<keyword evidence="2" id="KW-1185">Reference proteome</keyword>
<sequence>MVINEPAENLTNLTELTRLRDLGRYYLQRDMVARALETYASLLEKFPDDVSTMVIIGDAYLMAGDTQAAGIIYRLAAKTEPQRIDIQQRLSLADTATADHVSIAGGFPPLHPQAINRLAESLTGHSLEIDEGQVKRAADLLEKTMHSDSPAESVSEHLDEIDALLPAILELNIRQARSQGRVDLAAELIDLQRTLISNTEQNAEIISNDSTENSITVSQEQKAVRAILIGEPSMFSPLRLPVMQSALEQSGTIIETRWENISLPWEGYDLVIAHNPHGNPVFMKALAAWAGSGNPVVMDLDTDFRILPSGHPASRSLNNTNLADPRTFTAALQLSDILVFPSSQAALKFSDEGYQAYTIPDGWSMKNSLWTKTTTPSARVNLGIFTEPGNLENVASIRRVVIRILREFPQTRLVVSGDPEAYQLFDSIPDTRRIYLPPTEPEDHPFLLAQADIHLFPIQTMDEVTRLEGDRKYLEAGVRKAAWVGSPLPAAEEWHAGGLIARSVDDWYSHLKTLITDTELRSKLAMDGFEKAGKREARQMAAQWSAIIQKAIHATQSKPFPKEGK</sequence>
<evidence type="ECO:0000313" key="2">
    <source>
        <dbReference type="Proteomes" id="UP000050430"/>
    </source>
</evidence>
<dbReference type="OrthoDB" id="153038at2"/>
<dbReference type="Gene3D" id="3.40.50.2000">
    <property type="entry name" value="Glycogen Phosphorylase B"/>
    <property type="match status" value="1"/>
</dbReference>
<comment type="caution">
    <text evidence="1">The sequence shown here is derived from an EMBL/GenBank/DDBJ whole genome shotgun (WGS) entry which is preliminary data.</text>
</comment>
<gene>
    <name evidence="1" type="ORF">ADM99_12465</name>
</gene>
<dbReference type="Gene3D" id="1.25.40.10">
    <property type="entry name" value="Tetratricopeptide repeat domain"/>
    <property type="match status" value="1"/>
</dbReference>
<dbReference type="AlphaFoldDB" id="A0A0P6WMI5"/>
<dbReference type="InterPro" id="IPR011990">
    <property type="entry name" value="TPR-like_helical_dom_sf"/>
</dbReference>
<dbReference type="STRING" id="229920.ADM99_12465"/>
<evidence type="ECO:0000313" key="1">
    <source>
        <dbReference type="EMBL" id="KPL71085.1"/>
    </source>
</evidence>
<dbReference type="Proteomes" id="UP000050430">
    <property type="component" value="Unassembled WGS sequence"/>
</dbReference>
<name>A0A0P6WMI5_9CHLR</name>
<organism evidence="1 2">
    <name type="scientific">Leptolinea tardivitalis</name>
    <dbReference type="NCBI Taxonomy" id="229920"/>
    <lineage>
        <taxon>Bacteria</taxon>
        <taxon>Bacillati</taxon>
        <taxon>Chloroflexota</taxon>
        <taxon>Anaerolineae</taxon>
        <taxon>Anaerolineales</taxon>
        <taxon>Anaerolineaceae</taxon>
        <taxon>Leptolinea</taxon>
    </lineage>
</organism>
<reference evidence="1 2" key="1">
    <citation type="submission" date="2015-07" db="EMBL/GenBank/DDBJ databases">
        <title>Genome sequence of Leptolinea tardivitalis DSM 16556.</title>
        <authorList>
            <person name="Hemp J."/>
            <person name="Ward L.M."/>
            <person name="Pace L.A."/>
            <person name="Fischer W.W."/>
        </authorList>
    </citation>
    <scope>NUCLEOTIDE SEQUENCE [LARGE SCALE GENOMIC DNA]</scope>
    <source>
        <strain evidence="1 2">YMTK-2</strain>
    </source>
</reference>
<dbReference type="SUPFAM" id="SSF53756">
    <property type="entry name" value="UDP-Glycosyltransferase/glycogen phosphorylase"/>
    <property type="match status" value="1"/>
</dbReference>
<proteinExistence type="predicted"/>
<dbReference type="RefSeq" id="WP_062422825.1">
    <property type="nucleotide sequence ID" value="NZ_BBYA01000011.1"/>
</dbReference>